<protein>
    <submittedName>
        <fullName evidence="1">Uncharacterized protein</fullName>
    </submittedName>
</protein>
<dbReference type="PANTHER" id="PTHR12761">
    <property type="entry name" value="HERMANSKY-PUDLAK SYNDROME PROTEIN 1"/>
    <property type="match status" value="1"/>
</dbReference>
<comment type="caution">
    <text evidence="1">The sequence shown here is derived from an EMBL/GenBank/DDBJ whole genome shotgun (WGS) entry which is preliminary data.</text>
</comment>
<dbReference type="Proteomes" id="UP000681722">
    <property type="component" value="Unassembled WGS sequence"/>
</dbReference>
<dbReference type="PANTHER" id="PTHR12761:SF1">
    <property type="entry name" value="BLOC-3 COMPLEX MEMBER HPS1"/>
    <property type="match status" value="1"/>
</dbReference>
<gene>
    <name evidence="1" type="ORF">GPM918_LOCUS512</name>
    <name evidence="2" type="ORF">SRO942_LOCUS513</name>
</gene>
<proteinExistence type="predicted"/>
<dbReference type="GO" id="GO:0005085">
    <property type="term" value="F:guanyl-nucleotide exchange factor activity"/>
    <property type="evidence" value="ECO:0007669"/>
    <property type="project" value="TreeGrafter"/>
</dbReference>
<evidence type="ECO:0000313" key="3">
    <source>
        <dbReference type="Proteomes" id="UP000663829"/>
    </source>
</evidence>
<dbReference type="Proteomes" id="UP000663829">
    <property type="component" value="Unassembled WGS sequence"/>
</dbReference>
<evidence type="ECO:0000313" key="2">
    <source>
        <dbReference type="EMBL" id="CAF3524182.1"/>
    </source>
</evidence>
<organism evidence="1 3">
    <name type="scientific">Didymodactylos carnosus</name>
    <dbReference type="NCBI Taxonomy" id="1234261"/>
    <lineage>
        <taxon>Eukaryota</taxon>
        <taxon>Metazoa</taxon>
        <taxon>Spiralia</taxon>
        <taxon>Gnathifera</taxon>
        <taxon>Rotifera</taxon>
        <taxon>Eurotatoria</taxon>
        <taxon>Bdelloidea</taxon>
        <taxon>Philodinida</taxon>
        <taxon>Philodinidae</taxon>
        <taxon>Didymodactylos</taxon>
    </lineage>
</organism>
<keyword evidence="3" id="KW-1185">Reference proteome</keyword>
<evidence type="ECO:0000313" key="1">
    <source>
        <dbReference type="EMBL" id="CAF0745457.1"/>
    </source>
</evidence>
<dbReference type="GO" id="GO:0031085">
    <property type="term" value="C:BLOC-3 complex"/>
    <property type="evidence" value="ECO:0007669"/>
    <property type="project" value="TreeGrafter"/>
</dbReference>
<reference evidence="1" key="1">
    <citation type="submission" date="2021-02" db="EMBL/GenBank/DDBJ databases">
        <authorList>
            <person name="Nowell W R."/>
        </authorList>
    </citation>
    <scope>NUCLEOTIDE SEQUENCE</scope>
</reference>
<name>A0A813P3P1_9BILA</name>
<dbReference type="OrthoDB" id="10255234at2759"/>
<dbReference type="EMBL" id="CAJNOQ010000040">
    <property type="protein sequence ID" value="CAF0745457.1"/>
    <property type="molecule type" value="Genomic_DNA"/>
</dbReference>
<dbReference type="EMBL" id="CAJOBC010000040">
    <property type="protein sequence ID" value="CAF3524182.1"/>
    <property type="molecule type" value="Genomic_DNA"/>
</dbReference>
<sequence>MEMGQPRDTTIQNESGYDNGGEENLMQFDDIISLQLAVLINSYDQTQERNNPLHSVTLDSGIQIFFERLKYDTILCMADSSFDTIIIQKVINLLLALIKFHLGVLPFNKSNNEPIIGDLISVRISAAIQLFLNDINSNQAYLFESCEYLYMNSLVKQHCVESFILLAKEIQLWLETQPSIMIICCRDKIVYFQTSSDWCRPSSADLFLLLLNNSSRQIRSQFTELKDSAVIAHKYKWKDETLTKGTSSNIRASFSHDTTDSTLGTLIPNVPQRSKSVPIIHFENAYKLHGSETVFLKTTKSNCAPFMLLTIPLTNEISVLSLIEWKTSALSTNLYELTSLVDGCILQQIIPESKLLDQMAYLVRVIEGYDIVKKNLEASRTQSVLMSEKLNTLFTQILNNTVVSATYERITPHLTHISRTATKLFRDLFFDSNEYLITDDKNKEVLQMEPIFTDTLDNDDTGRSRIKNQPIFNFGAYSEITANIKYKLTKQLQDCFSFIEVKAQRNITMIKDKKENLFSLTNSCYNEFPGLAHFVFTDRKRGIICTPALMQTWTSEHVEVSSNSTKLAYQKIHDFELECLKQLQNGYTSYTVADDHFTYNYTLWMEENNVC</sequence>
<dbReference type="AlphaFoldDB" id="A0A813P3P1"/>
<dbReference type="InterPro" id="IPR026053">
    <property type="entry name" value="HPS1"/>
</dbReference>
<accession>A0A813P3P1</accession>